<gene>
    <name evidence="2" type="ORF">FH969_11020</name>
</gene>
<evidence type="ECO:0000256" key="1">
    <source>
        <dbReference type="SAM" id="MobiDB-lite"/>
    </source>
</evidence>
<comment type="caution">
    <text evidence="2">The sequence shown here is derived from an EMBL/GenBank/DDBJ whole genome shotgun (WGS) entry which is preliminary data.</text>
</comment>
<evidence type="ECO:0000313" key="3">
    <source>
        <dbReference type="Proteomes" id="UP000313849"/>
    </source>
</evidence>
<protein>
    <submittedName>
        <fullName evidence="2">Uncharacterized protein</fullName>
    </submittedName>
</protein>
<reference evidence="2 3" key="1">
    <citation type="submission" date="2019-06" db="EMBL/GenBank/DDBJ databases">
        <title>Draft genome sequence of Miniimonas arenae KCTC 19750T isolated from sea sand.</title>
        <authorList>
            <person name="Park S.-J."/>
        </authorList>
    </citation>
    <scope>NUCLEOTIDE SEQUENCE [LARGE SCALE GENOMIC DNA]</scope>
    <source>
        <strain evidence="2 3">KCTC 19750</strain>
    </source>
</reference>
<evidence type="ECO:0000313" key="2">
    <source>
        <dbReference type="EMBL" id="TNU73495.1"/>
    </source>
</evidence>
<keyword evidence="3" id="KW-1185">Reference proteome</keyword>
<name>A0A5C5BBZ1_9MICO</name>
<sequence length="140" mass="14308">MSATLAAVLWWVPLLLLVLAVAVVALRGRLEELDGLDTPYPALPADADLLAWAAPTGGTPDDERRPVFRRTSVLRAPAAGAPLDQAPATSDAAGTTDAPGATDAADTTVTPTVTTEARTHPTGAADSTSSTARAELPREA</sequence>
<organism evidence="2 3">
    <name type="scientific">Miniimonas arenae</name>
    <dbReference type="NCBI Taxonomy" id="676201"/>
    <lineage>
        <taxon>Bacteria</taxon>
        <taxon>Bacillati</taxon>
        <taxon>Actinomycetota</taxon>
        <taxon>Actinomycetes</taxon>
        <taxon>Micrococcales</taxon>
        <taxon>Beutenbergiaceae</taxon>
        <taxon>Miniimonas</taxon>
    </lineage>
</organism>
<dbReference type="Proteomes" id="UP000313849">
    <property type="component" value="Unassembled WGS sequence"/>
</dbReference>
<accession>A0A5C5BBZ1</accession>
<feature type="compositionally biased region" description="Low complexity" evidence="1">
    <location>
        <begin position="86"/>
        <end position="122"/>
    </location>
</feature>
<proteinExistence type="predicted"/>
<dbReference type="AlphaFoldDB" id="A0A5C5BBZ1"/>
<dbReference type="EMBL" id="VENP01000043">
    <property type="protein sequence ID" value="TNU73495.1"/>
    <property type="molecule type" value="Genomic_DNA"/>
</dbReference>
<dbReference type="RefSeq" id="WP_139987264.1">
    <property type="nucleotide sequence ID" value="NZ_VENP01000043.1"/>
</dbReference>
<feature type="region of interest" description="Disordered" evidence="1">
    <location>
        <begin position="54"/>
        <end position="140"/>
    </location>
</feature>